<comment type="caution">
    <text evidence="1">The sequence shown here is derived from an EMBL/GenBank/DDBJ whole genome shotgun (WGS) entry which is preliminary data.</text>
</comment>
<sequence>MEENFDLRNCSHDDALSVKDKVFKIFHIKEAIKKAFRSKLSEELFTLLNSYGISIDPGGYLVGNKFYRYTHKWFDEGVDCEVLKPATKGWQKGRLRIKVTLEFMPDEPLTHESESPLDDLRRMIDEETL</sequence>
<evidence type="ECO:0000313" key="1">
    <source>
        <dbReference type="EMBL" id="MBC1301979.1"/>
    </source>
</evidence>
<dbReference type="InterPro" id="IPR014971">
    <property type="entry name" value="KGK"/>
</dbReference>
<dbReference type="RefSeq" id="WP_011321232.1">
    <property type="nucleotide sequence ID" value="NZ_JACKZP010000024.1"/>
</dbReference>
<evidence type="ECO:0000313" key="2">
    <source>
        <dbReference type="Proteomes" id="UP000570851"/>
    </source>
</evidence>
<keyword evidence="2" id="KW-1185">Reference proteome</keyword>
<proteinExistence type="predicted"/>
<dbReference type="EMBL" id="JACKZP010000024">
    <property type="protein sequence ID" value="MBC1301979.1"/>
    <property type="molecule type" value="Genomic_DNA"/>
</dbReference>
<reference evidence="1 2" key="1">
    <citation type="submission" date="2019-11" db="EMBL/GenBank/DDBJ databases">
        <title>Comparison of genomes from free-living endosymbiotic cyanobacteria isolated from Azolla.</title>
        <authorList>
            <person name="Thiel T."/>
            <person name="Pratte B."/>
        </authorList>
    </citation>
    <scope>NUCLEOTIDE SEQUENCE [LARGE SCALE GENOMIC DNA]</scope>
    <source>
        <strain evidence="1 2">N2B</strain>
    </source>
</reference>
<accession>A0ABR6S6F1</accession>
<name>A0ABR6S6F1_ANAVA</name>
<gene>
    <name evidence="1" type="ORF">GNE12_08620</name>
</gene>
<dbReference type="Proteomes" id="UP000570851">
    <property type="component" value="Unassembled WGS sequence"/>
</dbReference>
<dbReference type="GeneID" id="58722135"/>
<dbReference type="Pfam" id="PF08872">
    <property type="entry name" value="KGK"/>
    <property type="match status" value="1"/>
</dbReference>
<organism evidence="1 2">
    <name type="scientific">Trichormus variabilis N2B</name>
    <dbReference type="NCBI Taxonomy" id="2681315"/>
    <lineage>
        <taxon>Bacteria</taxon>
        <taxon>Bacillati</taxon>
        <taxon>Cyanobacteriota</taxon>
        <taxon>Cyanophyceae</taxon>
        <taxon>Nostocales</taxon>
        <taxon>Nostocaceae</taxon>
        <taxon>Trichormus</taxon>
    </lineage>
</organism>
<protein>
    <submittedName>
        <fullName evidence="1">KGK domain protein</fullName>
    </submittedName>
</protein>